<feature type="transmembrane region" description="Helical" evidence="1">
    <location>
        <begin position="34"/>
        <end position="53"/>
    </location>
</feature>
<dbReference type="EMBL" id="LR796708">
    <property type="protein sequence ID" value="CAB4160718.1"/>
    <property type="molecule type" value="Genomic_DNA"/>
</dbReference>
<feature type="transmembrane region" description="Helical" evidence="1">
    <location>
        <begin position="7"/>
        <end position="28"/>
    </location>
</feature>
<keyword evidence="1" id="KW-0812">Transmembrane</keyword>
<keyword evidence="1" id="KW-0472">Membrane</keyword>
<gene>
    <name evidence="2" type="ORF">UFOVP772_7</name>
</gene>
<protein>
    <submittedName>
        <fullName evidence="2">Uncharacterized protein</fullName>
    </submittedName>
</protein>
<name>A0A6J5NU75_9CAUD</name>
<organism evidence="2">
    <name type="scientific">uncultured Caudovirales phage</name>
    <dbReference type="NCBI Taxonomy" id="2100421"/>
    <lineage>
        <taxon>Viruses</taxon>
        <taxon>Duplodnaviria</taxon>
        <taxon>Heunggongvirae</taxon>
        <taxon>Uroviricota</taxon>
        <taxon>Caudoviricetes</taxon>
        <taxon>Peduoviridae</taxon>
        <taxon>Maltschvirus</taxon>
        <taxon>Maltschvirus maltsch</taxon>
    </lineage>
</organism>
<reference evidence="2" key="1">
    <citation type="submission" date="2020-04" db="EMBL/GenBank/DDBJ databases">
        <authorList>
            <person name="Chiriac C."/>
            <person name="Salcher M."/>
            <person name="Ghai R."/>
            <person name="Kavagutti S V."/>
        </authorList>
    </citation>
    <scope>NUCLEOTIDE SEQUENCE</scope>
</reference>
<accession>A0A6J5NU75</accession>
<proteinExistence type="predicted"/>
<evidence type="ECO:0000256" key="1">
    <source>
        <dbReference type="SAM" id="Phobius"/>
    </source>
</evidence>
<evidence type="ECO:0000313" key="2">
    <source>
        <dbReference type="EMBL" id="CAB4160718.1"/>
    </source>
</evidence>
<keyword evidence="1" id="KW-1133">Transmembrane helix</keyword>
<sequence>MNWFKKYLIAFASDTWTYVGLLIAFFTLDGSAKVVTGYLILGGLVIWLVSLPWREDS</sequence>